<sequence length="195" mass="21562">MLTHREFSAWIVSNNQPLPEYLVAVDEKAGRVSCWIPSEAGKQFSVHWRDHGSNVHTCSFISLDGFVVPGRFLYGTGSASREGVRSGPTSERPFIFAEYHGASSSGECNRNTGTIMLKIKRVSLDGHKRANPFQTIPDAGSRATVSGHCVGYGDERPTYEQCPSTWQIKPYDKASKGSYVTFVFRYRPQGNHVGG</sequence>
<dbReference type="Proteomes" id="UP000054217">
    <property type="component" value="Unassembled WGS sequence"/>
</dbReference>
<evidence type="ECO:0000313" key="1">
    <source>
        <dbReference type="EMBL" id="KIO13670.1"/>
    </source>
</evidence>
<reference evidence="2" key="2">
    <citation type="submission" date="2015-01" db="EMBL/GenBank/DDBJ databases">
        <title>Evolutionary Origins and Diversification of the Mycorrhizal Mutualists.</title>
        <authorList>
            <consortium name="DOE Joint Genome Institute"/>
            <consortium name="Mycorrhizal Genomics Consortium"/>
            <person name="Kohler A."/>
            <person name="Kuo A."/>
            <person name="Nagy L.G."/>
            <person name="Floudas D."/>
            <person name="Copeland A."/>
            <person name="Barry K.W."/>
            <person name="Cichocki N."/>
            <person name="Veneault-Fourrey C."/>
            <person name="LaButti K."/>
            <person name="Lindquist E.A."/>
            <person name="Lipzen A."/>
            <person name="Lundell T."/>
            <person name="Morin E."/>
            <person name="Murat C."/>
            <person name="Riley R."/>
            <person name="Ohm R."/>
            <person name="Sun H."/>
            <person name="Tunlid A."/>
            <person name="Henrissat B."/>
            <person name="Grigoriev I.V."/>
            <person name="Hibbett D.S."/>
            <person name="Martin F."/>
        </authorList>
    </citation>
    <scope>NUCLEOTIDE SEQUENCE [LARGE SCALE GENOMIC DNA]</scope>
    <source>
        <strain evidence="2">Marx 270</strain>
    </source>
</reference>
<protein>
    <submittedName>
        <fullName evidence="1">Uncharacterized protein</fullName>
    </submittedName>
</protein>
<dbReference type="InParanoid" id="A0A0C3PHX7"/>
<accession>A0A0C3PHX7</accession>
<evidence type="ECO:0000313" key="2">
    <source>
        <dbReference type="Proteomes" id="UP000054217"/>
    </source>
</evidence>
<dbReference type="AlphaFoldDB" id="A0A0C3PHX7"/>
<dbReference type="OrthoDB" id="3237202at2759"/>
<organism evidence="1 2">
    <name type="scientific">Pisolithus tinctorius Marx 270</name>
    <dbReference type="NCBI Taxonomy" id="870435"/>
    <lineage>
        <taxon>Eukaryota</taxon>
        <taxon>Fungi</taxon>
        <taxon>Dikarya</taxon>
        <taxon>Basidiomycota</taxon>
        <taxon>Agaricomycotina</taxon>
        <taxon>Agaricomycetes</taxon>
        <taxon>Agaricomycetidae</taxon>
        <taxon>Boletales</taxon>
        <taxon>Sclerodermatineae</taxon>
        <taxon>Pisolithaceae</taxon>
        <taxon>Pisolithus</taxon>
    </lineage>
</organism>
<gene>
    <name evidence="1" type="ORF">M404DRAFT_590855</name>
</gene>
<keyword evidence="2" id="KW-1185">Reference proteome</keyword>
<name>A0A0C3PHX7_PISTI</name>
<proteinExistence type="predicted"/>
<dbReference type="HOGENOM" id="CLU_060356_2_1_1"/>
<reference evidence="1 2" key="1">
    <citation type="submission" date="2014-04" db="EMBL/GenBank/DDBJ databases">
        <authorList>
            <consortium name="DOE Joint Genome Institute"/>
            <person name="Kuo A."/>
            <person name="Kohler A."/>
            <person name="Costa M.D."/>
            <person name="Nagy L.G."/>
            <person name="Floudas D."/>
            <person name="Copeland A."/>
            <person name="Barry K.W."/>
            <person name="Cichocki N."/>
            <person name="Veneault-Fourrey C."/>
            <person name="LaButti K."/>
            <person name="Lindquist E.A."/>
            <person name="Lipzen A."/>
            <person name="Lundell T."/>
            <person name="Morin E."/>
            <person name="Murat C."/>
            <person name="Sun H."/>
            <person name="Tunlid A."/>
            <person name="Henrissat B."/>
            <person name="Grigoriev I.V."/>
            <person name="Hibbett D.S."/>
            <person name="Martin F."/>
            <person name="Nordberg H.P."/>
            <person name="Cantor M.N."/>
            <person name="Hua S.X."/>
        </authorList>
    </citation>
    <scope>NUCLEOTIDE SEQUENCE [LARGE SCALE GENOMIC DNA]</scope>
    <source>
        <strain evidence="1 2">Marx 270</strain>
    </source>
</reference>
<dbReference type="EMBL" id="KN831946">
    <property type="protein sequence ID" value="KIO13670.1"/>
    <property type="molecule type" value="Genomic_DNA"/>
</dbReference>